<keyword evidence="7 9" id="KW-0560">Oxidoreductase</keyword>
<gene>
    <name evidence="9" type="primary">aauB</name>
    <name evidence="9" type="ORF">LMG3458_05595</name>
</gene>
<reference evidence="9 10" key="1">
    <citation type="submission" date="2020-04" db="EMBL/GenBank/DDBJ databases">
        <authorList>
            <person name="De Canck E."/>
        </authorList>
    </citation>
    <scope>NUCLEOTIDE SEQUENCE [LARGE SCALE GENOMIC DNA]</scope>
    <source>
        <strain evidence="9 10">LMG 3458</strain>
    </source>
</reference>
<dbReference type="EMBL" id="CADIJO010000032">
    <property type="protein sequence ID" value="CAB3739205.1"/>
    <property type="molecule type" value="Genomic_DNA"/>
</dbReference>
<dbReference type="SUPFAM" id="SSF50969">
    <property type="entry name" value="YVTN repeat-like/Quinoprotein amine dehydrogenase"/>
    <property type="match status" value="1"/>
</dbReference>
<evidence type="ECO:0000313" key="9">
    <source>
        <dbReference type="EMBL" id="CAB3739205.1"/>
    </source>
</evidence>
<evidence type="ECO:0000256" key="5">
    <source>
        <dbReference type="ARBA" id="ARBA00022764"/>
    </source>
</evidence>
<feature type="disulfide bond" evidence="8">
    <location>
        <begin position="203"/>
        <end position="220"/>
    </location>
</feature>
<dbReference type="GO" id="GO:0030058">
    <property type="term" value="F:aliphatic amine dehydrogenase activity"/>
    <property type="evidence" value="ECO:0007669"/>
    <property type="project" value="InterPro"/>
</dbReference>
<keyword evidence="4" id="KW-0732">Signal</keyword>
<proteinExistence type="inferred from homology"/>
<name>A0A6S7AWC7_9BURK</name>
<keyword evidence="5" id="KW-0574">Periplasm</keyword>
<evidence type="ECO:0000256" key="7">
    <source>
        <dbReference type="ARBA" id="ARBA00023002"/>
    </source>
</evidence>
<sequence>MTALCADTRGRQAAARAGRRAGRLACMQAGKWALCAALVAAAGLARADLPNEELKGGTRLPPATPHRLYVMDAVFNHLVDSRINIYDGDTMKFLGLVPASFNGHMTVSADGKDIYIMTTYYERLNRGKRTDVVEAWDAETLTPKYEVPIPEKRAQALNYRNYFQQSSDGGLLFVQNATPASSVTVVDVKARKFADEVTAAAGCWSIIVPPSRPRSFASICGDGTFVTVDLDAAGKPSGQQRSKPMFDVEKDPIFTHTGNVGDTFYFVSYNGNVYSADFSGQDAKFAEPWSLLDKSGKDRGWRPGGYNLLAVNRNTKRLYVGMHPNGVEGSHKTPAAEIWVYDLATHKRLARVPGKNALSMSVSQDDKPRLFTLDGGNVNIYDAAPAAPVFKGTIQGAGETALQVEPQPGGAQ</sequence>
<keyword evidence="6" id="KW-0249">Electron transport</keyword>
<evidence type="ECO:0000256" key="6">
    <source>
        <dbReference type="ARBA" id="ARBA00022982"/>
    </source>
</evidence>
<dbReference type="Gene3D" id="2.130.10.10">
    <property type="entry name" value="YVTN repeat-like/Quinoprotein amine dehydrogenase"/>
    <property type="match status" value="1"/>
</dbReference>
<dbReference type="EC" id="1.4.9.2" evidence="9"/>
<dbReference type="InterPro" id="IPR009451">
    <property type="entry name" value="Metamine_DH_Hvc"/>
</dbReference>
<evidence type="ECO:0000256" key="8">
    <source>
        <dbReference type="PIRSR" id="PIRSR609451-50"/>
    </source>
</evidence>
<evidence type="ECO:0000256" key="4">
    <source>
        <dbReference type="ARBA" id="ARBA00022729"/>
    </source>
</evidence>
<dbReference type="InterPro" id="IPR011044">
    <property type="entry name" value="Quino_amine_DH_bsu"/>
</dbReference>
<evidence type="ECO:0000256" key="3">
    <source>
        <dbReference type="ARBA" id="ARBA00022448"/>
    </source>
</evidence>
<organism evidence="9 10">
    <name type="scientific">Achromobacter deleyi</name>
    <dbReference type="NCBI Taxonomy" id="1353891"/>
    <lineage>
        <taxon>Bacteria</taxon>
        <taxon>Pseudomonadati</taxon>
        <taxon>Pseudomonadota</taxon>
        <taxon>Betaproteobacteria</taxon>
        <taxon>Burkholderiales</taxon>
        <taxon>Alcaligenaceae</taxon>
        <taxon>Achromobacter</taxon>
    </lineage>
</organism>
<dbReference type="AlphaFoldDB" id="A0A6S7AWC7"/>
<accession>A0A6S7AWC7</accession>
<dbReference type="GO" id="GO:0030059">
    <property type="term" value="F:aralkylamine dehydrogenase (azurin) activity"/>
    <property type="evidence" value="ECO:0007669"/>
    <property type="project" value="UniProtKB-EC"/>
</dbReference>
<dbReference type="InterPro" id="IPR015943">
    <property type="entry name" value="WD40/YVTN_repeat-like_dom_sf"/>
</dbReference>
<dbReference type="Proteomes" id="UP000494111">
    <property type="component" value="Unassembled WGS sequence"/>
</dbReference>
<evidence type="ECO:0000313" key="10">
    <source>
        <dbReference type="Proteomes" id="UP000494111"/>
    </source>
</evidence>
<comment type="similarity">
    <text evidence="2">Belongs to the aromatic amine dehydrogenase heavy chain family.</text>
</comment>
<keyword evidence="8" id="KW-1015">Disulfide bond</keyword>
<protein>
    <submittedName>
        <fullName evidence="9">Aralkylamine dehydrogenase heavy chain</fullName>
        <ecNumber evidence="9">1.4.9.2</ecNumber>
    </submittedName>
</protein>
<comment type="subcellular location">
    <subcellularLocation>
        <location evidence="1">Periplasm</location>
    </subcellularLocation>
</comment>
<dbReference type="Pfam" id="PF06433">
    <property type="entry name" value="Me-amine-dh_H"/>
    <property type="match status" value="1"/>
</dbReference>
<evidence type="ECO:0000256" key="1">
    <source>
        <dbReference type="ARBA" id="ARBA00004418"/>
    </source>
</evidence>
<dbReference type="GO" id="GO:0042597">
    <property type="term" value="C:periplasmic space"/>
    <property type="evidence" value="ECO:0007669"/>
    <property type="project" value="UniProtKB-SubCell"/>
</dbReference>
<keyword evidence="3" id="KW-0813">Transport</keyword>
<evidence type="ECO:0000256" key="2">
    <source>
        <dbReference type="ARBA" id="ARBA00010548"/>
    </source>
</evidence>